<dbReference type="GO" id="GO:0003676">
    <property type="term" value="F:nucleic acid binding"/>
    <property type="evidence" value="ECO:0007669"/>
    <property type="project" value="InterPro"/>
</dbReference>
<reference evidence="3" key="1">
    <citation type="submission" date="2015-06" db="EMBL/GenBank/DDBJ databases">
        <title>Expansion of signal transduction pathways in fungi by whole-genome duplication.</title>
        <authorList>
            <consortium name="DOE Joint Genome Institute"/>
            <person name="Corrochano L.M."/>
            <person name="Kuo A."/>
            <person name="Marcet-Houben M."/>
            <person name="Polaino S."/>
            <person name="Salamov A."/>
            <person name="Villalobos J.M."/>
            <person name="Alvarez M.I."/>
            <person name="Avalos J."/>
            <person name="Benito E.P."/>
            <person name="Benoit I."/>
            <person name="Burger G."/>
            <person name="Camino L.P."/>
            <person name="Canovas D."/>
            <person name="Cerda-Olmedo E."/>
            <person name="Cheng J.-F."/>
            <person name="Dominguez A."/>
            <person name="Elias M."/>
            <person name="Eslava A.P."/>
            <person name="Glaser F."/>
            <person name="Grimwood J."/>
            <person name="Gutierrez G."/>
            <person name="Heitman J."/>
            <person name="Henrissat B."/>
            <person name="Iturriaga E.A."/>
            <person name="Lang B.F."/>
            <person name="Lavin J.L."/>
            <person name="Lee S."/>
            <person name="Li W."/>
            <person name="Lindquist E."/>
            <person name="Lopez-Garcia S."/>
            <person name="Luque E.M."/>
            <person name="Marcos A.T."/>
            <person name="Martin J."/>
            <person name="McCluskey K."/>
            <person name="Medina H.R."/>
            <person name="Miralles-Duran A."/>
            <person name="Miyazaki A."/>
            <person name="Munoz-Torres E."/>
            <person name="Oguiza J.A."/>
            <person name="Ohm R."/>
            <person name="Olmedo M."/>
            <person name="Orejas M."/>
            <person name="Ortiz-Castellanos L."/>
            <person name="Pisabarro A.G."/>
            <person name="Rodriguez-Romero J."/>
            <person name="Ruiz-Herrera J."/>
            <person name="Ruiz-Vazquez R."/>
            <person name="Sanz C."/>
            <person name="Schackwitz W."/>
            <person name="Schmutz J."/>
            <person name="Shahriari M."/>
            <person name="Shelest E."/>
            <person name="Silva-Franco F."/>
            <person name="Soanes D."/>
            <person name="Syed K."/>
            <person name="Tagua V.G."/>
            <person name="Talbot N.J."/>
            <person name="Thon M."/>
            <person name="De vries R.P."/>
            <person name="Wiebenga A."/>
            <person name="Yadav J.S."/>
            <person name="Braun E.L."/>
            <person name="Baker S."/>
            <person name="Garre V."/>
            <person name="Horwitz B."/>
            <person name="Torres-Martinez S."/>
            <person name="Idnurm A."/>
            <person name="Herrera-Estrella A."/>
            <person name="Gabaldon T."/>
            <person name="Grigoriev I.V."/>
        </authorList>
    </citation>
    <scope>NUCLEOTIDE SEQUENCE [LARGE SCALE GENOMIC DNA]</scope>
    <source>
        <strain evidence="3">NRRL 1555(-)</strain>
    </source>
</reference>
<dbReference type="EMBL" id="KV440997">
    <property type="protein sequence ID" value="OAD67998.1"/>
    <property type="molecule type" value="Genomic_DNA"/>
</dbReference>
<feature type="domain" description="Tc1-like transposase DDE" evidence="1">
    <location>
        <begin position="78"/>
        <end position="126"/>
    </location>
</feature>
<dbReference type="STRING" id="763407.A0A162N313"/>
<dbReference type="InterPro" id="IPR036397">
    <property type="entry name" value="RNaseH_sf"/>
</dbReference>
<organism evidence="2 3">
    <name type="scientific">Phycomyces blakesleeanus (strain ATCC 8743b / DSM 1359 / FGSC 10004 / NBRC 33097 / NRRL 1555)</name>
    <dbReference type="NCBI Taxonomy" id="763407"/>
    <lineage>
        <taxon>Eukaryota</taxon>
        <taxon>Fungi</taxon>
        <taxon>Fungi incertae sedis</taxon>
        <taxon>Mucoromycota</taxon>
        <taxon>Mucoromycotina</taxon>
        <taxon>Mucoromycetes</taxon>
        <taxon>Mucorales</taxon>
        <taxon>Phycomycetaceae</taxon>
        <taxon>Phycomyces</taxon>
    </lineage>
</organism>
<dbReference type="InterPro" id="IPR038717">
    <property type="entry name" value="Tc1-like_DDE_dom"/>
</dbReference>
<dbReference type="GeneID" id="28993505"/>
<dbReference type="AlphaFoldDB" id="A0A162N313"/>
<dbReference type="Proteomes" id="UP000077315">
    <property type="component" value="Unassembled WGS sequence"/>
</dbReference>
<accession>A0A162N313</accession>
<dbReference type="Pfam" id="PF13358">
    <property type="entry name" value="DDE_3"/>
    <property type="match status" value="1"/>
</dbReference>
<sequence>MNNIGFTLKQTKAVEERRNDPDVTETRRKFVESLPELGVVYVAHCIFIDEAGFNTKRALNISILAAISNNGVESMSAKLWFILDNAPIHRSHLVRDFMATTRHHIKFLPPYSPFLNSVEESFSKLKILAKRKPGPDYCLKNPLIKMDNNDLNTQTSGNSIDKVNVDFSDFEYEANLVRNNYISNHFTTLTNADNFSSDRQYDLRDFIPEEDISCHAKTGSGYFHVCNVVEHRDSSNHSESNESDLGEAPRVSSYELNSHAEAASMKLFSMFVENNMSCNVFDKCVKIVNKYMIECSLPAINALMLHYKMDTPLNSEYTVRSVIYSICQKDYIHFDTVEAGQYKDEE</sequence>
<keyword evidence="3" id="KW-1185">Reference proteome</keyword>
<dbReference type="OrthoDB" id="2428500at2759"/>
<dbReference type="VEuPathDB" id="FungiDB:PHYBLDRAFT_151080"/>
<dbReference type="InParanoid" id="A0A162N313"/>
<evidence type="ECO:0000313" key="2">
    <source>
        <dbReference type="EMBL" id="OAD67998.1"/>
    </source>
</evidence>
<proteinExistence type="predicted"/>
<dbReference type="Gene3D" id="3.30.420.10">
    <property type="entry name" value="Ribonuclease H-like superfamily/Ribonuclease H"/>
    <property type="match status" value="1"/>
</dbReference>
<evidence type="ECO:0000259" key="1">
    <source>
        <dbReference type="Pfam" id="PF13358"/>
    </source>
</evidence>
<evidence type="ECO:0000313" key="3">
    <source>
        <dbReference type="Proteomes" id="UP000077315"/>
    </source>
</evidence>
<dbReference type="RefSeq" id="XP_018286038.1">
    <property type="nucleotide sequence ID" value="XM_018432599.1"/>
</dbReference>
<name>A0A162N313_PHYB8</name>
<gene>
    <name evidence="2" type="ORF">PHYBLDRAFT_151080</name>
</gene>
<protein>
    <recommendedName>
        <fullName evidence="1">Tc1-like transposase DDE domain-containing protein</fullName>
    </recommendedName>
</protein>